<gene>
    <name evidence="2" type="ORF">LITE_LOCUS24559</name>
</gene>
<sequence length="88" mass="9708">WPALCRITPPPATQQPDPSAGQRRPPTASSSPNSKGEKETQQPKKKVRPMSVNPRFETQPMTEDQPDMQIPNGKENTTSNGEEKEANP</sequence>
<protein>
    <submittedName>
        <fullName evidence="2">Uncharacterized protein</fullName>
    </submittedName>
</protein>
<comment type="caution">
    <text evidence="2">The sequence shown here is derived from an EMBL/GenBank/DDBJ whole genome shotgun (WGS) entry which is preliminary data.</text>
</comment>
<dbReference type="Proteomes" id="UP001154282">
    <property type="component" value="Unassembled WGS sequence"/>
</dbReference>
<organism evidence="2 3">
    <name type="scientific">Linum tenue</name>
    <dbReference type="NCBI Taxonomy" id="586396"/>
    <lineage>
        <taxon>Eukaryota</taxon>
        <taxon>Viridiplantae</taxon>
        <taxon>Streptophyta</taxon>
        <taxon>Embryophyta</taxon>
        <taxon>Tracheophyta</taxon>
        <taxon>Spermatophyta</taxon>
        <taxon>Magnoliopsida</taxon>
        <taxon>eudicotyledons</taxon>
        <taxon>Gunneridae</taxon>
        <taxon>Pentapetalae</taxon>
        <taxon>rosids</taxon>
        <taxon>fabids</taxon>
        <taxon>Malpighiales</taxon>
        <taxon>Linaceae</taxon>
        <taxon>Linum</taxon>
    </lineage>
</organism>
<evidence type="ECO:0000313" key="3">
    <source>
        <dbReference type="Proteomes" id="UP001154282"/>
    </source>
</evidence>
<dbReference type="AlphaFoldDB" id="A0AAV0LKM7"/>
<feature type="non-terminal residue" evidence="2">
    <location>
        <position position="1"/>
    </location>
</feature>
<evidence type="ECO:0000256" key="1">
    <source>
        <dbReference type="SAM" id="MobiDB-lite"/>
    </source>
</evidence>
<name>A0AAV0LKM7_9ROSI</name>
<accession>A0AAV0LKM7</accession>
<evidence type="ECO:0000313" key="2">
    <source>
        <dbReference type="EMBL" id="CAI0435087.1"/>
    </source>
</evidence>
<keyword evidence="3" id="KW-1185">Reference proteome</keyword>
<feature type="region of interest" description="Disordered" evidence="1">
    <location>
        <begin position="1"/>
        <end position="88"/>
    </location>
</feature>
<proteinExistence type="predicted"/>
<dbReference type="EMBL" id="CAMGYJ010000006">
    <property type="protein sequence ID" value="CAI0435087.1"/>
    <property type="molecule type" value="Genomic_DNA"/>
</dbReference>
<reference evidence="2" key="1">
    <citation type="submission" date="2022-08" db="EMBL/GenBank/DDBJ databases">
        <authorList>
            <person name="Gutierrez-Valencia J."/>
        </authorList>
    </citation>
    <scope>NUCLEOTIDE SEQUENCE</scope>
</reference>